<dbReference type="CDD" id="cd05471">
    <property type="entry name" value="pepsin_like"/>
    <property type="match status" value="1"/>
</dbReference>
<dbReference type="EMBL" id="BLXT01005178">
    <property type="protein sequence ID" value="GFO20536.1"/>
    <property type="molecule type" value="Genomic_DNA"/>
</dbReference>
<dbReference type="PANTHER" id="PTHR47966:SF51">
    <property type="entry name" value="BETA-SITE APP-CLEAVING ENZYME, ISOFORM A-RELATED"/>
    <property type="match status" value="1"/>
</dbReference>
<accession>A0AAV4BND8</accession>
<comment type="caution">
    <text evidence="4">The sequence shown here is derived from an EMBL/GenBank/DDBJ whole genome shotgun (WGS) entry which is preliminary data.</text>
</comment>
<organism evidence="4 5">
    <name type="scientific">Plakobranchus ocellatus</name>
    <dbReference type="NCBI Taxonomy" id="259542"/>
    <lineage>
        <taxon>Eukaryota</taxon>
        <taxon>Metazoa</taxon>
        <taxon>Spiralia</taxon>
        <taxon>Lophotrochozoa</taxon>
        <taxon>Mollusca</taxon>
        <taxon>Gastropoda</taxon>
        <taxon>Heterobranchia</taxon>
        <taxon>Euthyneura</taxon>
        <taxon>Panpulmonata</taxon>
        <taxon>Sacoglossa</taxon>
        <taxon>Placobranchoidea</taxon>
        <taxon>Plakobranchidae</taxon>
        <taxon>Plakobranchus</taxon>
    </lineage>
</organism>
<dbReference type="AlphaFoldDB" id="A0AAV4BND8"/>
<feature type="chain" id="PRO_5043640846" evidence="2">
    <location>
        <begin position="20"/>
        <end position="250"/>
    </location>
</feature>
<keyword evidence="2" id="KW-0732">Signal</keyword>
<evidence type="ECO:0000313" key="4">
    <source>
        <dbReference type="EMBL" id="GFO20536.1"/>
    </source>
</evidence>
<reference evidence="4 5" key="1">
    <citation type="journal article" date="2021" name="Elife">
        <title>Chloroplast acquisition without the gene transfer in kleptoplastic sea slugs, Plakobranchus ocellatus.</title>
        <authorList>
            <person name="Maeda T."/>
            <person name="Takahashi S."/>
            <person name="Yoshida T."/>
            <person name="Shimamura S."/>
            <person name="Takaki Y."/>
            <person name="Nagai Y."/>
            <person name="Toyoda A."/>
            <person name="Suzuki Y."/>
            <person name="Arimoto A."/>
            <person name="Ishii H."/>
            <person name="Satoh N."/>
            <person name="Nishiyama T."/>
            <person name="Hasebe M."/>
            <person name="Maruyama T."/>
            <person name="Minagawa J."/>
            <person name="Obokata J."/>
            <person name="Shigenobu S."/>
        </authorList>
    </citation>
    <scope>NUCLEOTIDE SEQUENCE [LARGE SCALE GENOMIC DNA]</scope>
</reference>
<gene>
    <name evidence="4" type="ORF">PoB_004704100</name>
</gene>
<comment type="similarity">
    <text evidence="1">Belongs to the peptidase A1 family.</text>
</comment>
<sequence length="250" mass="27720">MHLFHAALLFITLVSTCAASILSIPFIAANRPSVNFKRFQSHRPLHQVLASTSVGNVPSLKNNLQRGPEPPKAVKTEFKLPKFNFNGLRKVENPPVSIRDIELKRHVQNMYYGKINIGTPGQEFNVVFDIGPSPMWILSLQGLSSFTSRNHRKYNYESSSTFKSKGKFFEAKYSFGLVGGYVSQDSVTVAGLTVVNQTFGEAIANLDVFADSSIDGIVGLSFRNKENNLLDNMVSQGLLQAPVFSIYISR</sequence>
<dbReference type="PANTHER" id="PTHR47966">
    <property type="entry name" value="BETA-SITE APP-CLEAVING ENZYME, ISOFORM A-RELATED"/>
    <property type="match status" value="1"/>
</dbReference>
<evidence type="ECO:0000256" key="1">
    <source>
        <dbReference type="ARBA" id="ARBA00007447"/>
    </source>
</evidence>
<dbReference type="PROSITE" id="PS51767">
    <property type="entry name" value="PEPTIDASE_A1"/>
    <property type="match status" value="1"/>
</dbReference>
<dbReference type="Pfam" id="PF00026">
    <property type="entry name" value="Asp"/>
    <property type="match status" value="1"/>
</dbReference>
<dbReference type="InterPro" id="IPR033121">
    <property type="entry name" value="PEPTIDASE_A1"/>
</dbReference>
<dbReference type="InterPro" id="IPR001461">
    <property type="entry name" value="Aspartic_peptidase_A1"/>
</dbReference>
<protein>
    <submittedName>
        <fullName evidence="4">Cathepsin d</fullName>
    </submittedName>
</protein>
<evidence type="ECO:0000256" key="2">
    <source>
        <dbReference type="SAM" id="SignalP"/>
    </source>
</evidence>
<dbReference type="Gene3D" id="2.40.70.10">
    <property type="entry name" value="Acid Proteases"/>
    <property type="match status" value="1"/>
</dbReference>
<evidence type="ECO:0000313" key="5">
    <source>
        <dbReference type="Proteomes" id="UP000735302"/>
    </source>
</evidence>
<feature type="domain" description="Peptidase A1" evidence="3">
    <location>
        <begin position="111"/>
        <end position="250"/>
    </location>
</feature>
<dbReference type="FunFam" id="2.40.70.10:FF:000008">
    <property type="entry name" value="Cathepsin D"/>
    <property type="match status" value="1"/>
</dbReference>
<dbReference type="GO" id="GO:0006508">
    <property type="term" value="P:proteolysis"/>
    <property type="evidence" value="ECO:0007669"/>
    <property type="project" value="InterPro"/>
</dbReference>
<proteinExistence type="inferred from homology"/>
<dbReference type="SUPFAM" id="SSF50630">
    <property type="entry name" value="Acid proteases"/>
    <property type="match status" value="1"/>
</dbReference>
<dbReference type="GO" id="GO:0004190">
    <property type="term" value="F:aspartic-type endopeptidase activity"/>
    <property type="evidence" value="ECO:0007669"/>
    <property type="project" value="InterPro"/>
</dbReference>
<name>A0AAV4BND8_9GAST</name>
<dbReference type="InterPro" id="IPR034164">
    <property type="entry name" value="Pepsin-like_dom"/>
</dbReference>
<evidence type="ECO:0000259" key="3">
    <source>
        <dbReference type="PROSITE" id="PS51767"/>
    </source>
</evidence>
<dbReference type="InterPro" id="IPR021109">
    <property type="entry name" value="Peptidase_aspartic_dom_sf"/>
</dbReference>
<dbReference type="Proteomes" id="UP000735302">
    <property type="component" value="Unassembled WGS sequence"/>
</dbReference>
<keyword evidence="5" id="KW-1185">Reference proteome</keyword>
<feature type="signal peptide" evidence="2">
    <location>
        <begin position="1"/>
        <end position="19"/>
    </location>
</feature>